<organism evidence="1 2">
    <name type="scientific">Hypoxylon rubiginosum</name>
    <dbReference type="NCBI Taxonomy" id="110542"/>
    <lineage>
        <taxon>Eukaryota</taxon>
        <taxon>Fungi</taxon>
        <taxon>Dikarya</taxon>
        <taxon>Ascomycota</taxon>
        <taxon>Pezizomycotina</taxon>
        <taxon>Sordariomycetes</taxon>
        <taxon>Xylariomycetidae</taxon>
        <taxon>Xylariales</taxon>
        <taxon>Hypoxylaceae</taxon>
        <taxon>Hypoxylon</taxon>
    </lineage>
</organism>
<dbReference type="Proteomes" id="UP001497700">
    <property type="component" value="Unassembled WGS sequence"/>
</dbReference>
<reference evidence="1 2" key="1">
    <citation type="journal article" date="2022" name="New Phytol.">
        <title>Ecological generalism drives hyperdiversity of secondary metabolite gene clusters in xylarialean endophytes.</title>
        <authorList>
            <person name="Franco M.E.E."/>
            <person name="Wisecaver J.H."/>
            <person name="Arnold A.E."/>
            <person name="Ju Y.M."/>
            <person name="Slot J.C."/>
            <person name="Ahrendt S."/>
            <person name="Moore L.P."/>
            <person name="Eastman K.E."/>
            <person name="Scott K."/>
            <person name="Konkel Z."/>
            <person name="Mondo S.J."/>
            <person name="Kuo A."/>
            <person name="Hayes R.D."/>
            <person name="Haridas S."/>
            <person name="Andreopoulos B."/>
            <person name="Riley R."/>
            <person name="LaButti K."/>
            <person name="Pangilinan J."/>
            <person name="Lipzen A."/>
            <person name="Amirebrahimi M."/>
            <person name="Yan J."/>
            <person name="Adam C."/>
            <person name="Keymanesh K."/>
            <person name="Ng V."/>
            <person name="Louie K."/>
            <person name="Northen T."/>
            <person name="Drula E."/>
            <person name="Henrissat B."/>
            <person name="Hsieh H.M."/>
            <person name="Youens-Clark K."/>
            <person name="Lutzoni F."/>
            <person name="Miadlikowska J."/>
            <person name="Eastwood D.C."/>
            <person name="Hamelin R.C."/>
            <person name="Grigoriev I.V."/>
            <person name="U'Ren J.M."/>
        </authorList>
    </citation>
    <scope>NUCLEOTIDE SEQUENCE [LARGE SCALE GENOMIC DNA]</scope>
    <source>
        <strain evidence="1 2">CBS 119005</strain>
    </source>
</reference>
<comment type="caution">
    <text evidence="1">The sequence shown here is derived from an EMBL/GenBank/DDBJ whole genome shotgun (WGS) entry which is preliminary data.</text>
</comment>
<keyword evidence="2" id="KW-1185">Reference proteome</keyword>
<sequence length="232" mass="25470">MGLFDNWDGESVVSSSTRRSRSHHGHHKTSKSRDSSRSHRSSKRHSGISSFFGGESAGGGSSHYNKHNSSKGSFFNLGNGSTRSFFGLGRSNSYYRRQPRSSFVQRTLKKLKRLLRDLIYYAKRHPFKVFMLIVMPLITGGALTALLARFGLRLPPTVERMLGVAAKAGSGDSVGLMGEAVRMAGGLGRGESLSVERARDGNLDVWERRREYHSESGGGGGGFFSGIRDFFS</sequence>
<evidence type="ECO:0000313" key="1">
    <source>
        <dbReference type="EMBL" id="KAI4867577.1"/>
    </source>
</evidence>
<accession>A0ACB9Z792</accession>
<dbReference type="EMBL" id="MU393446">
    <property type="protein sequence ID" value="KAI4867577.1"/>
    <property type="molecule type" value="Genomic_DNA"/>
</dbReference>
<proteinExistence type="predicted"/>
<evidence type="ECO:0000313" key="2">
    <source>
        <dbReference type="Proteomes" id="UP001497700"/>
    </source>
</evidence>
<name>A0ACB9Z792_9PEZI</name>
<gene>
    <name evidence="1" type="ORF">F4820DRAFT_413508</name>
</gene>
<protein>
    <submittedName>
        <fullName evidence="1">Uncharacterized protein</fullName>
    </submittedName>
</protein>